<dbReference type="EMBL" id="JBHUKR010000006">
    <property type="protein sequence ID" value="MFD2416921.1"/>
    <property type="molecule type" value="Genomic_DNA"/>
</dbReference>
<evidence type="ECO:0000256" key="9">
    <source>
        <dbReference type="SAM" id="Phobius"/>
    </source>
</evidence>
<evidence type="ECO:0000256" key="7">
    <source>
        <dbReference type="ARBA" id="ARBA00022989"/>
    </source>
</evidence>
<comment type="caution">
    <text evidence="11">The sequence shown here is derived from an EMBL/GenBank/DDBJ whole genome shotgun (WGS) entry which is preliminary data.</text>
</comment>
<dbReference type="RefSeq" id="WP_378264154.1">
    <property type="nucleotide sequence ID" value="NZ_JBHUKR010000006.1"/>
</dbReference>
<evidence type="ECO:0000313" key="11">
    <source>
        <dbReference type="EMBL" id="MFD2416921.1"/>
    </source>
</evidence>
<feature type="transmembrane region" description="Helical" evidence="9">
    <location>
        <begin position="446"/>
        <end position="463"/>
    </location>
</feature>
<dbReference type="Proteomes" id="UP001597417">
    <property type="component" value="Unassembled WGS sequence"/>
</dbReference>
<evidence type="ECO:0000259" key="10">
    <source>
        <dbReference type="PROSITE" id="PS50850"/>
    </source>
</evidence>
<evidence type="ECO:0000313" key="12">
    <source>
        <dbReference type="Proteomes" id="UP001597417"/>
    </source>
</evidence>
<comment type="subcellular location">
    <subcellularLocation>
        <location evidence="1">Cell membrane</location>
        <topology evidence="1">Multi-pass membrane protein</topology>
    </subcellularLocation>
</comment>
<dbReference type="SUPFAM" id="SSF103473">
    <property type="entry name" value="MFS general substrate transporter"/>
    <property type="match status" value="1"/>
</dbReference>
<evidence type="ECO:0000256" key="4">
    <source>
        <dbReference type="ARBA" id="ARBA00022475"/>
    </source>
</evidence>
<organism evidence="11 12">
    <name type="scientific">Amycolatopsis pigmentata</name>
    <dbReference type="NCBI Taxonomy" id="450801"/>
    <lineage>
        <taxon>Bacteria</taxon>
        <taxon>Bacillati</taxon>
        <taxon>Actinomycetota</taxon>
        <taxon>Actinomycetes</taxon>
        <taxon>Pseudonocardiales</taxon>
        <taxon>Pseudonocardiaceae</taxon>
        <taxon>Amycolatopsis</taxon>
    </lineage>
</organism>
<keyword evidence="12" id="KW-1185">Reference proteome</keyword>
<dbReference type="InterPro" id="IPR011701">
    <property type="entry name" value="MFS"/>
</dbReference>
<comment type="similarity">
    <text evidence="2">Belongs to the major facilitator superfamily. Metabolite:H+ Symporter (MHS) family (TC 2.A.1.6) family.</text>
</comment>
<sequence>MVTQQAGIDDDRLRRISSLDTGNAHVNEDTHVRNRAAMTAVEPPGSRLSTHVGTHGARRAFVGATIGNAVEWYDFAVYGFVAPYIGASFFPTGNSTTELLSSFAVFGLTFLVRPLGGLIFGPLGDRVGRKRVMVLVLVVMAVATTVVGLLPDYRTIGVAAPVLLVLLRCLQALSAGGEYGSASTFMVEYAGPRRRARGSSWMMFSAVLGFMAGSGIAAGLAAAAGTGAMSAWGWRIPFLVAAPLGAIALYIRLKLEDTPEFRALRARDALSRTPLRETFKLPRTLAVTAGIGALHATAFYIVMSYMTTYIASVLRLGSALALASTLTAGAVALVTLPVVATVADRVGRRAVLLPVAVATAVCGYPIFLLISTRTVIAVIAGHALLAVLLAAFISTSVTTMAEVFPAKLRSSGVSVGYNLSAALFGGTAPFIATFLVSSTKNIRTPAWYLVCVAVIAVIAVAALRKPEEGA</sequence>
<feature type="transmembrane region" description="Helical" evidence="9">
    <location>
        <begin position="350"/>
        <end position="370"/>
    </location>
</feature>
<feature type="transmembrane region" description="Helical" evidence="9">
    <location>
        <begin position="285"/>
        <end position="307"/>
    </location>
</feature>
<keyword evidence="6" id="KW-0769">Symport</keyword>
<reference evidence="12" key="1">
    <citation type="journal article" date="2019" name="Int. J. Syst. Evol. Microbiol.">
        <title>The Global Catalogue of Microorganisms (GCM) 10K type strain sequencing project: providing services to taxonomists for standard genome sequencing and annotation.</title>
        <authorList>
            <consortium name="The Broad Institute Genomics Platform"/>
            <consortium name="The Broad Institute Genome Sequencing Center for Infectious Disease"/>
            <person name="Wu L."/>
            <person name="Ma J."/>
        </authorList>
    </citation>
    <scope>NUCLEOTIDE SEQUENCE [LARGE SCALE GENOMIC DNA]</scope>
    <source>
        <strain evidence="12">CGMCC 4.7645</strain>
    </source>
</reference>
<dbReference type="InterPro" id="IPR051084">
    <property type="entry name" value="H+-coupled_symporters"/>
</dbReference>
<dbReference type="InterPro" id="IPR005829">
    <property type="entry name" value="Sugar_transporter_CS"/>
</dbReference>
<feature type="transmembrane region" description="Helical" evidence="9">
    <location>
        <begin position="99"/>
        <end position="120"/>
    </location>
</feature>
<name>A0ABW5FSB5_9PSEU</name>
<evidence type="ECO:0000256" key="2">
    <source>
        <dbReference type="ARBA" id="ARBA00008240"/>
    </source>
</evidence>
<evidence type="ECO:0000256" key="5">
    <source>
        <dbReference type="ARBA" id="ARBA00022692"/>
    </source>
</evidence>
<dbReference type="Pfam" id="PF07690">
    <property type="entry name" value="MFS_1"/>
    <property type="match status" value="1"/>
</dbReference>
<dbReference type="PANTHER" id="PTHR43528">
    <property type="entry name" value="ALPHA-KETOGLUTARATE PERMEASE"/>
    <property type="match status" value="1"/>
</dbReference>
<keyword evidence="5 9" id="KW-0812">Transmembrane</keyword>
<accession>A0ABW5FSB5</accession>
<dbReference type="Gene3D" id="1.20.1250.20">
    <property type="entry name" value="MFS general substrate transporter like domains"/>
    <property type="match status" value="2"/>
</dbReference>
<dbReference type="PANTHER" id="PTHR43528:SF1">
    <property type="entry name" value="ALPHA-KETOGLUTARATE PERMEASE"/>
    <property type="match status" value="1"/>
</dbReference>
<dbReference type="InterPro" id="IPR036259">
    <property type="entry name" value="MFS_trans_sf"/>
</dbReference>
<feature type="transmembrane region" description="Helical" evidence="9">
    <location>
        <begin position="236"/>
        <end position="253"/>
    </location>
</feature>
<evidence type="ECO:0000256" key="3">
    <source>
        <dbReference type="ARBA" id="ARBA00022448"/>
    </source>
</evidence>
<feature type="transmembrane region" description="Helical" evidence="9">
    <location>
        <begin position="156"/>
        <end position="180"/>
    </location>
</feature>
<keyword evidence="3" id="KW-0813">Transport</keyword>
<feature type="transmembrane region" description="Helical" evidence="9">
    <location>
        <begin position="201"/>
        <end position="224"/>
    </location>
</feature>
<keyword evidence="4" id="KW-1003">Cell membrane</keyword>
<evidence type="ECO:0000256" key="6">
    <source>
        <dbReference type="ARBA" id="ARBA00022847"/>
    </source>
</evidence>
<protein>
    <submittedName>
        <fullName evidence="11">MFS transporter</fullName>
    </submittedName>
</protein>
<dbReference type="PROSITE" id="PS00216">
    <property type="entry name" value="SUGAR_TRANSPORT_1"/>
    <property type="match status" value="1"/>
</dbReference>
<evidence type="ECO:0000256" key="8">
    <source>
        <dbReference type="ARBA" id="ARBA00023136"/>
    </source>
</evidence>
<feature type="transmembrane region" description="Helical" evidence="9">
    <location>
        <begin position="319"/>
        <end position="343"/>
    </location>
</feature>
<feature type="domain" description="Major facilitator superfamily (MFS) profile" evidence="10">
    <location>
        <begin position="60"/>
        <end position="468"/>
    </location>
</feature>
<dbReference type="PROSITE" id="PS50850">
    <property type="entry name" value="MFS"/>
    <property type="match status" value="1"/>
</dbReference>
<feature type="transmembrane region" description="Helical" evidence="9">
    <location>
        <begin position="132"/>
        <end position="150"/>
    </location>
</feature>
<feature type="transmembrane region" description="Helical" evidence="9">
    <location>
        <begin position="376"/>
        <end position="394"/>
    </location>
</feature>
<proteinExistence type="inferred from homology"/>
<gene>
    <name evidence="11" type="ORF">ACFSXZ_11365</name>
</gene>
<keyword evidence="7 9" id="KW-1133">Transmembrane helix</keyword>
<evidence type="ECO:0000256" key="1">
    <source>
        <dbReference type="ARBA" id="ARBA00004651"/>
    </source>
</evidence>
<keyword evidence="8 9" id="KW-0472">Membrane</keyword>
<dbReference type="InterPro" id="IPR020846">
    <property type="entry name" value="MFS_dom"/>
</dbReference>
<feature type="transmembrane region" description="Helical" evidence="9">
    <location>
        <begin position="415"/>
        <end position="434"/>
    </location>
</feature>